<sequence length="36" mass="4273">MSYDKQLRLKSFKLIAEAMDLKPNAKILLFFTKEIK</sequence>
<gene>
    <name evidence="1" type="ORF">FVB9532_03154</name>
</gene>
<evidence type="ECO:0000313" key="1">
    <source>
        <dbReference type="EMBL" id="VVV01860.1"/>
    </source>
</evidence>
<organism evidence="1 2">
    <name type="scientific">Mesonia oceanica</name>
    <dbReference type="NCBI Taxonomy" id="2687242"/>
    <lineage>
        <taxon>Bacteria</taxon>
        <taxon>Pseudomonadati</taxon>
        <taxon>Bacteroidota</taxon>
        <taxon>Flavobacteriia</taxon>
        <taxon>Flavobacteriales</taxon>
        <taxon>Flavobacteriaceae</taxon>
        <taxon>Mesonia</taxon>
    </lineage>
</organism>
<proteinExistence type="predicted"/>
<protein>
    <submittedName>
        <fullName evidence="1">Uncharacterized protein</fullName>
    </submittedName>
</protein>
<accession>A0AC61YC50</accession>
<dbReference type="EMBL" id="CABVMM010000013">
    <property type="protein sequence ID" value="VVV01860.1"/>
    <property type="molecule type" value="Genomic_DNA"/>
</dbReference>
<name>A0AC61YC50_9FLAO</name>
<reference evidence="1" key="1">
    <citation type="submission" date="2019-09" db="EMBL/GenBank/DDBJ databases">
        <authorList>
            <person name="Rodrigo-Torres L."/>
            <person name="Arahal R. D."/>
            <person name="Lucena T."/>
        </authorList>
    </citation>
    <scope>NUCLEOTIDE SEQUENCE</scope>
    <source>
        <strain evidence="1">ISS653</strain>
    </source>
</reference>
<comment type="caution">
    <text evidence="1">The sequence shown here is derived from an EMBL/GenBank/DDBJ whole genome shotgun (WGS) entry which is preliminary data.</text>
</comment>
<evidence type="ECO:0000313" key="2">
    <source>
        <dbReference type="Proteomes" id="UP000356253"/>
    </source>
</evidence>
<keyword evidence="2" id="KW-1185">Reference proteome</keyword>
<dbReference type="Proteomes" id="UP000356253">
    <property type="component" value="Unassembled WGS sequence"/>
</dbReference>